<organism evidence="7 8">
    <name type="scientific">Parendozoicomonas callyspongiae</name>
    <dbReference type="NCBI Taxonomy" id="2942213"/>
    <lineage>
        <taxon>Bacteria</taxon>
        <taxon>Pseudomonadati</taxon>
        <taxon>Pseudomonadota</taxon>
        <taxon>Gammaproteobacteria</taxon>
        <taxon>Oceanospirillales</taxon>
        <taxon>Endozoicomonadaceae</taxon>
        <taxon>Parendozoicomonas</taxon>
    </lineage>
</organism>
<dbReference type="PANTHER" id="PTHR23235">
    <property type="entry name" value="KRUEPPEL-LIKE TRANSCRIPTION FACTOR"/>
    <property type="match status" value="1"/>
</dbReference>
<keyword evidence="8" id="KW-1185">Reference proteome</keyword>
<dbReference type="Gene3D" id="3.30.160.60">
    <property type="entry name" value="Classic Zinc Finger"/>
    <property type="match status" value="3"/>
</dbReference>
<evidence type="ECO:0000256" key="2">
    <source>
        <dbReference type="ARBA" id="ARBA00022771"/>
    </source>
</evidence>
<evidence type="ECO:0000313" key="8">
    <source>
        <dbReference type="Proteomes" id="UP001203338"/>
    </source>
</evidence>
<proteinExistence type="predicted"/>
<dbReference type="SMART" id="SM00355">
    <property type="entry name" value="ZnF_C2H2"/>
    <property type="match status" value="3"/>
</dbReference>
<comment type="caution">
    <text evidence="7">The sequence shown here is derived from an EMBL/GenBank/DDBJ whole genome shotgun (WGS) entry which is preliminary data.</text>
</comment>
<gene>
    <name evidence="7" type="ORF">M3P05_17990</name>
</gene>
<keyword evidence="3" id="KW-0862">Zinc</keyword>
<feature type="region of interest" description="Disordered" evidence="5">
    <location>
        <begin position="295"/>
        <end position="330"/>
    </location>
</feature>
<feature type="domain" description="C2H2-type" evidence="6">
    <location>
        <begin position="252"/>
        <end position="281"/>
    </location>
</feature>
<dbReference type="InterPro" id="IPR036236">
    <property type="entry name" value="Znf_C2H2_sf"/>
</dbReference>
<dbReference type="PANTHER" id="PTHR23235:SF120">
    <property type="entry name" value="KRUPPEL-LIKE FACTOR 15"/>
    <property type="match status" value="1"/>
</dbReference>
<sequence length="330" mass="37023">MNSWRDQTTFISVLLLLILLSTRIEATGTKPGEPSSPKTASQILSKDYSSFIAPPPLCYSISSDEDYFNTVTFPPNLSAFFWLNENVIFFDEKPEENSLEVINSSCSDSMCAVTIQDGAHNSTINAEILAPTPSTATVILDCPVSSKPPIEDADQKNFPAHNREITHCNPMAAIRTAATAVTAAKPETVFFSVSVRSQETKPVRKTADETFFTCQASSDGRYHCKFPGCEKNYGRTGHLKYHTRRHTGERPFVCKWADCEWTFSRSDELKRHIRTHTREKPYKCNKCRKAFSRSDHLSNHKKTHQNNLAPGPSRIKKKKKGGGEKESPLQ</sequence>
<dbReference type="PROSITE" id="PS50157">
    <property type="entry name" value="ZINC_FINGER_C2H2_2"/>
    <property type="match status" value="3"/>
</dbReference>
<dbReference type="SUPFAM" id="SSF57667">
    <property type="entry name" value="beta-beta-alpha zinc fingers"/>
    <property type="match status" value="2"/>
</dbReference>
<evidence type="ECO:0000256" key="4">
    <source>
        <dbReference type="PROSITE-ProRule" id="PRU00042"/>
    </source>
</evidence>
<dbReference type="Proteomes" id="UP001203338">
    <property type="component" value="Unassembled WGS sequence"/>
</dbReference>
<evidence type="ECO:0000256" key="1">
    <source>
        <dbReference type="ARBA" id="ARBA00022723"/>
    </source>
</evidence>
<dbReference type="RefSeq" id="WP_249701470.1">
    <property type="nucleotide sequence ID" value="NZ_JAMFLX010000033.1"/>
</dbReference>
<feature type="domain" description="C2H2-type" evidence="6">
    <location>
        <begin position="222"/>
        <end position="251"/>
    </location>
</feature>
<evidence type="ECO:0000256" key="3">
    <source>
        <dbReference type="ARBA" id="ARBA00022833"/>
    </source>
</evidence>
<keyword evidence="1" id="KW-0479">Metal-binding</keyword>
<evidence type="ECO:0000313" key="7">
    <source>
        <dbReference type="EMBL" id="MCL6271814.1"/>
    </source>
</evidence>
<evidence type="ECO:0000256" key="5">
    <source>
        <dbReference type="SAM" id="MobiDB-lite"/>
    </source>
</evidence>
<dbReference type="Pfam" id="PF00096">
    <property type="entry name" value="zf-C2H2"/>
    <property type="match status" value="2"/>
</dbReference>
<evidence type="ECO:0000259" key="6">
    <source>
        <dbReference type="PROSITE" id="PS50157"/>
    </source>
</evidence>
<keyword evidence="2 4" id="KW-0863">Zinc-finger</keyword>
<feature type="domain" description="C2H2-type" evidence="6">
    <location>
        <begin position="282"/>
        <end position="309"/>
    </location>
</feature>
<feature type="compositionally biased region" description="Basic and acidic residues" evidence="5">
    <location>
        <begin position="321"/>
        <end position="330"/>
    </location>
</feature>
<dbReference type="EMBL" id="JAMFLX010000033">
    <property type="protein sequence ID" value="MCL6271814.1"/>
    <property type="molecule type" value="Genomic_DNA"/>
</dbReference>
<dbReference type="PROSITE" id="PS00028">
    <property type="entry name" value="ZINC_FINGER_C2H2_1"/>
    <property type="match status" value="3"/>
</dbReference>
<reference evidence="7 8" key="1">
    <citation type="submission" date="2022-05" db="EMBL/GenBank/DDBJ databases">
        <authorList>
            <person name="Park J.-S."/>
        </authorList>
    </citation>
    <scope>NUCLEOTIDE SEQUENCE [LARGE SCALE GENOMIC DNA]</scope>
    <source>
        <strain evidence="7 8">2012CJ34-2</strain>
    </source>
</reference>
<accession>A0ABT0PKC9</accession>
<dbReference type="InterPro" id="IPR013087">
    <property type="entry name" value="Znf_C2H2_type"/>
</dbReference>
<name>A0ABT0PKC9_9GAMM</name>
<protein>
    <submittedName>
        <fullName evidence="7">C2H2-type zinc finger protein</fullName>
    </submittedName>
</protein>